<dbReference type="OrthoDB" id="288590at2759"/>
<keyword evidence="2" id="KW-0560">Oxidoreductase</keyword>
<dbReference type="AlphaFoldDB" id="A0A6A5RD40"/>
<dbReference type="GeneID" id="54351146"/>
<dbReference type="InterPro" id="IPR026992">
    <property type="entry name" value="DIOX_N"/>
</dbReference>
<dbReference type="GO" id="GO:0044283">
    <property type="term" value="P:small molecule biosynthetic process"/>
    <property type="evidence" value="ECO:0007669"/>
    <property type="project" value="UniProtKB-ARBA"/>
</dbReference>
<evidence type="ECO:0000259" key="3">
    <source>
        <dbReference type="PROSITE" id="PS51471"/>
    </source>
</evidence>
<organism evidence="4 5">
    <name type="scientific">Didymella exigua CBS 183.55</name>
    <dbReference type="NCBI Taxonomy" id="1150837"/>
    <lineage>
        <taxon>Eukaryota</taxon>
        <taxon>Fungi</taxon>
        <taxon>Dikarya</taxon>
        <taxon>Ascomycota</taxon>
        <taxon>Pezizomycotina</taxon>
        <taxon>Dothideomycetes</taxon>
        <taxon>Pleosporomycetidae</taxon>
        <taxon>Pleosporales</taxon>
        <taxon>Pleosporineae</taxon>
        <taxon>Didymellaceae</taxon>
        <taxon>Didymella</taxon>
    </lineage>
</organism>
<keyword evidence="2" id="KW-0408">Iron</keyword>
<dbReference type="Gene3D" id="2.60.120.330">
    <property type="entry name" value="B-lactam Antibiotic, Isopenicillin N Synthase, Chain"/>
    <property type="match status" value="1"/>
</dbReference>
<evidence type="ECO:0000256" key="2">
    <source>
        <dbReference type="RuleBase" id="RU003682"/>
    </source>
</evidence>
<dbReference type="SUPFAM" id="SSF51197">
    <property type="entry name" value="Clavaminate synthase-like"/>
    <property type="match status" value="1"/>
</dbReference>
<gene>
    <name evidence="4" type="ORF">M421DRAFT_423460</name>
</gene>
<dbReference type="Pfam" id="PF14226">
    <property type="entry name" value="DIOX_N"/>
    <property type="match status" value="1"/>
</dbReference>
<keyword evidence="2" id="KW-0479">Metal-binding</keyword>
<protein>
    <submittedName>
        <fullName evidence="4">Clavaminate synthase-like protein</fullName>
    </submittedName>
</protein>
<evidence type="ECO:0000256" key="1">
    <source>
        <dbReference type="ARBA" id="ARBA00008056"/>
    </source>
</evidence>
<dbReference type="InterPro" id="IPR027443">
    <property type="entry name" value="IPNS-like_sf"/>
</dbReference>
<proteinExistence type="inferred from homology"/>
<dbReference type="RefSeq" id="XP_033445874.1">
    <property type="nucleotide sequence ID" value="XM_033593478.1"/>
</dbReference>
<accession>A0A6A5RD40</accession>
<sequence>MAEHVPIIHLAPYYSAGSQSPEAQRVVRAVHAAASTWGFFIITGTKVSSQTQSSLLSSSQFFFDLPLDVKEALHVRNGGAAWRGYMPLGGEQTHGHVDWKEGLYAGPEHADNHPLAGLPLHGKNQFPDQILPDLRNQVLGYVDEVTELGKTLTDVFSLGLGLGSSELHKRFLKPEPVVLFRCFKYMPTDDNAFDKAKGNREESFGIGEHTDFGYLTILKVDSPGLQILSPSDSWVDVPFMQDSFVVNIGDMFDQLTHGRYRSRPHRVRRPAPCTPPRFSFPLFFDFAWNAEMKRLPLEHLPPLSEEEKRLAELRWSATTFREVNGSWSQYLARKVQKVFPDLCLPDFEANSGPSTRFTVVVECG</sequence>
<dbReference type="InterPro" id="IPR050231">
    <property type="entry name" value="Iron_ascorbate_oxido_reductase"/>
</dbReference>
<comment type="similarity">
    <text evidence="1 2">Belongs to the iron/ascorbate-dependent oxidoreductase family.</text>
</comment>
<dbReference type="GO" id="GO:0016491">
    <property type="term" value="F:oxidoreductase activity"/>
    <property type="evidence" value="ECO:0007669"/>
    <property type="project" value="UniProtKB-KW"/>
</dbReference>
<dbReference type="Proteomes" id="UP000800082">
    <property type="component" value="Unassembled WGS sequence"/>
</dbReference>
<keyword evidence="5" id="KW-1185">Reference proteome</keyword>
<dbReference type="Pfam" id="PF03171">
    <property type="entry name" value="2OG-FeII_Oxy"/>
    <property type="match status" value="1"/>
</dbReference>
<reference evidence="4" key="1">
    <citation type="journal article" date="2020" name="Stud. Mycol.">
        <title>101 Dothideomycetes genomes: a test case for predicting lifestyles and emergence of pathogens.</title>
        <authorList>
            <person name="Haridas S."/>
            <person name="Albert R."/>
            <person name="Binder M."/>
            <person name="Bloem J."/>
            <person name="Labutti K."/>
            <person name="Salamov A."/>
            <person name="Andreopoulos B."/>
            <person name="Baker S."/>
            <person name="Barry K."/>
            <person name="Bills G."/>
            <person name="Bluhm B."/>
            <person name="Cannon C."/>
            <person name="Castanera R."/>
            <person name="Culley D."/>
            <person name="Daum C."/>
            <person name="Ezra D."/>
            <person name="Gonzalez J."/>
            <person name="Henrissat B."/>
            <person name="Kuo A."/>
            <person name="Liang C."/>
            <person name="Lipzen A."/>
            <person name="Lutzoni F."/>
            <person name="Magnuson J."/>
            <person name="Mondo S."/>
            <person name="Nolan M."/>
            <person name="Ohm R."/>
            <person name="Pangilinan J."/>
            <person name="Park H.-J."/>
            <person name="Ramirez L."/>
            <person name="Alfaro M."/>
            <person name="Sun H."/>
            <person name="Tritt A."/>
            <person name="Yoshinaga Y."/>
            <person name="Zwiers L.-H."/>
            <person name="Turgeon B."/>
            <person name="Goodwin S."/>
            <person name="Spatafora J."/>
            <person name="Crous P."/>
            <person name="Grigoriev I."/>
        </authorList>
    </citation>
    <scope>NUCLEOTIDE SEQUENCE</scope>
    <source>
        <strain evidence="4">CBS 183.55</strain>
    </source>
</reference>
<feature type="domain" description="Fe2OG dioxygenase" evidence="3">
    <location>
        <begin position="173"/>
        <end position="286"/>
    </location>
</feature>
<dbReference type="PANTHER" id="PTHR47990">
    <property type="entry name" value="2-OXOGLUTARATE (2OG) AND FE(II)-DEPENDENT OXYGENASE SUPERFAMILY PROTEIN-RELATED"/>
    <property type="match status" value="1"/>
</dbReference>
<dbReference type="InterPro" id="IPR044861">
    <property type="entry name" value="IPNS-like_FE2OG_OXY"/>
</dbReference>
<dbReference type="EMBL" id="ML978982">
    <property type="protein sequence ID" value="KAF1925622.1"/>
    <property type="molecule type" value="Genomic_DNA"/>
</dbReference>
<evidence type="ECO:0000313" key="5">
    <source>
        <dbReference type="Proteomes" id="UP000800082"/>
    </source>
</evidence>
<name>A0A6A5RD40_9PLEO</name>
<dbReference type="InterPro" id="IPR005123">
    <property type="entry name" value="Oxoglu/Fe-dep_dioxygenase_dom"/>
</dbReference>
<dbReference type="GO" id="GO:0046872">
    <property type="term" value="F:metal ion binding"/>
    <property type="evidence" value="ECO:0007669"/>
    <property type="project" value="UniProtKB-KW"/>
</dbReference>
<dbReference type="PROSITE" id="PS51471">
    <property type="entry name" value="FE2OG_OXY"/>
    <property type="match status" value="1"/>
</dbReference>
<evidence type="ECO:0000313" key="4">
    <source>
        <dbReference type="EMBL" id="KAF1925622.1"/>
    </source>
</evidence>